<gene>
    <name evidence="1" type="ORF">SCLCIDRAFT_21555</name>
</gene>
<evidence type="ECO:0000313" key="1">
    <source>
        <dbReference type="EMBL" id="KIM66757.1"/>
    </source>
</evidence>
<dbReference type="InParanoid" id="A0A0C3AP71"/>
<reference evidence="1 2" key="1">
    <citation type="submission" date="2014-04" db="EMBL/GenBank/DDBJ databases">
        <authorList>
            <consortium name="DOE Joint Genome Institute"/>
            <person name="Kuo A."/>
            <person name="Kohler A."/>
            <person name="Nagy L.G."/>
            <person name="Floudas D."/>
            <person name="Copeland A."/>
            <person name="Barry K.W."/>
            <person name="Cichocki N."/>
            <person name="Veneault-Fourrey C."/>
            <person name="LaButti K."/>
            <person name="Lindquist E.A."/>
            <person name="Lipzen A."/>
            <person name="Lundell T."/>
            <person name="Morin E."/>
            <person name="Murat C."/>
            <person name="Sun H."/>
            <person name="Tunlid A."/>
            <person name="Henrissat B."/>
            <person name="Grigoriev I.V."/>
            <person name="Hibbett D.S."/>
            <person name="Martin F."/>
            <person name="Nordberg H.P."/>
            <person name="Cantor M.N."/>
            <person name="Hua S.X."/>
        </authorList>
    </citation>
    <scope>NUCLEOTIDE SEQUENCE [LARGE SCALE GENOMIC DNA]</scope>
    <source>
        <strain evidence="1 2">Foug A</strain>
    </source>
</reference>
<dbReference type="AlphaFoldDB" id="A0A0C3AP71"/>
<sequence>MLCTDCKSRIHSSVDFNIMPRLPQLPIFEGHPDHMNVSKVGISAVLHSTDVFRFEFNSSASTFGPTDPMATLWGISAWLHDLDVILMWPRRRWVLWTPYRRSGSFTGGCAVPMHPSFDLHPAALTPESNDSIGMFRVNYGWLRCAGTSVISVRALNVSVRSPSPSDSSGMHLAASTGFIAYISTFGMSPCPVNASVWVLHLSDSSGVHLASSTGLYMSVSMLETSPCQIDTSVWLPMPSAQLPGPFVSPVHIRMPPRHTRSIPLLSRFSGSIDTVTSSSDSFGVSAGSILWPALPSALSTLSLSLIPSLRPLDFTPAMSSATFDSLGPSVIEFFILLLAHTSHSPTSGDLCVPVNILESWLGFSLRPIALVDSTGPLRWFSAQQGCPVSVCICFRWVGQLGRPFPSVVSLAASSAVGLAFRVAWLRIGQMSHLRAQRYCPLPKLLGSRGGLPCLK</sequence>
<reference evidence="2" key="2">
    <citation type="submission" date="2015-01" db="EMBL/GenBank/DDBJ databases">
        <title>Evolutionary Origins and Diversification of the Mycorrhizal Mutualists.</title>
        <authorList>
            <consortium name="DOE Joint Genome Institute"/>
            <consortium name="Mycorrhizal Genomics Consortium"/>
            <person name="Kohler A."/>
            <person name="Kuo A."/>
            <person name="Nagy L.G."/>
            <person name="Floudas D."/>
            <person name="Copeland A."/>
            <person name="Barry K.W."/>
            <person name="Cichocki N."/>
            <person name="Veneault-Fourrey C."/>
            <person name="LaButti K."/>
            <person name="Lindquist E.A."/>
            <person name="Lipzen A."/>
            <person name="Lundell T."/>
            <person name="Morin E."/>
            <person name="Murat C."/>
            <person name="Riley R."/>
            <person name="Ohm R."/>
            <person name="Sun H."/>
            <person name="Tunlid A."/>
            <person name="Henrissat B."/>
            <person name="Grigoriev I.V."/>
            <person name="Hibbett D.S."/>
            <person name="Martin F."/>
        </authorList>
    </citation>
    <scope>NUCLEOTIDE SEQUENCE [LARGE SCALE GENOMIC DNA]</scope>
    <source>
        <strain evidence="2">Foug A</strain>
    </source>
</reference>
<dbReference type="EMBL" id="KN822015">
    <property type="protein sequence ID" value="KIM66757.1"/>
    <property type="molecule type" value="Genomic_DNA"/>
</dbReference>
<accession>A0A0C3AP71</accession>
<name>A0A0C3AP71_9AGAM</name>
<proteinExistence type="predicted"/>
<protein>
    <submittedName>
        <fullName evidence="1">Uncharacterized protein</fullName>
    </submittedName>
</protein>
<evidence type="ECO:0000313" key="2">
    <source>
        <dbReference type="Proteomes" id="UP000053989"/>
    </source>
</evidence>
<keyword evidence="2" id="KW-1185">Reference proteome</keyword>
<organism evidence="1 2">
    <name type="scientific">Scleroderma citrinum Foug A</name>
    <dbReference type="NCBI Taxonomy" id="1036808"/>
    <lineage>
        <taxon>Eukaryota</taxon>
        <taxon>Fungi</taxon>
        <taxon>Dikarya</taxon>
        <taxon>Basidiomycota</taxon>
        <taxon>Agaricomycotina</taxon>
        <taxon>Agaricomycetes</taxon>
        <taxon>Agaricomycetidae</taxon>
        <taxon>Boletales</taxon>
        <taxon>Sclerodermatineae</taxon>
        <taxon>Sclerodermataceae</taxon>
        <taxon>Scleroderma</taxon>
    </lineage>
</organism>
<dbReference type="Proteomes" id="UP000053989">
    <property type="component" value="Unassembled WGS sequence"/>
</dbReference>
<dbReference type="HOGENOM" id="CLU_601521_0_0_1"/>